<evidence type="ECO:0000313" key="2">
    <source>
        <dbReference type="Proteomes" id="UP000247810"/>
    </source>
</evidence>
<organism evidence="1 2">
    <name type="scientific">Aspergillus ellipticus CBS 707.79</name>
    <dbReference type="NCBI Taxonomy" id="1448320"/>
    <lineage>
        <taxon>Eukaryota</taxon>
        <taxon>Fungi</taxon>
        <taxon>Dikarya</taxon>
        <taxon>Ascomycota</taxon>
        <taxon>Pezizomycotina</taxon>
        <taxon>Eurotiomycetes</taxon>
        <taxon>Eurotiomycetidae</taxon>
        <taxon>Eurotiales</taxon>
        <taxon>Aspergillaceae</taxon>
        <taxon>Aspergillus</taxon>
        <taxon>Aspergillus subgen. Circumdati</taxon>
    </lineage>
</organism>
<dbReference type="EMBL" id="KZ825837">
    <property type="protein sequence ID" value="PYH96416.1"/>
    <property type="molecule type" value="Genomic_DNA"/>
</dbReference>
<reference evidence="1 2" key="1">
    <citation type="submission" date="2018-02" db="EMBL/GenBank/DDBJ databases">
        <title>The genomes of Aspergillus section Nigri reveals drivers in fungal speciation.</title>
        <authorList>
            <consortium name="DOE Joint Genome Institute"/>
            <person name="Vesth T.C."/>
            <person name="Nybo J."/>
            <person name="Theobald S."/>
            <person name="Brandl J."/>
            <person name="Frisvad J.C."/>
            <person name="Nielsen K.F."/>
            <person name="Lyhne E.K."/>
            <person name="Kogle M.E."/>
            <person name="Kuo A."/>
            <person name="Riley R."/>
            <person name="Clum A."/>
            <person name="Nolan M."/>
            <person name="Lipzen A."/>
            <person name="Salamov A."/>
            <person name="Henrissat B."/>
            <person name="Wiebenga A."/>
            <person name="De vries R.P."/>
            <person name="Grigoriev I.V."/>
            <person name="Mortensen U.H."/>
            <person name="Andersen M.R."/>
            <person name="Baker S.E."/>
        </authorList>
    </citation>
    <scope>NUCLEOTIDE SEQUENCE [LARGE SCALE GENOMIC DNA]</scope>
    <source>
        <strain evidence="1 2">CBS 707.79</strain>
    </source>
</reference>
<dbReference type="VEuPathDB" id="FungiDB:BO71DRAFT_397036"/>
<gene>
    <name evidence="1" type="ORF">BO71DRAFT_397036</name>
</gene>
<accession>A0A319DG74</accession>
<evidence type="ECO:0000313" key="1">
    <source>
        <dbReference type="EMBL" id="PYH96416.1"/>
    </source>
</evidence>
<proteinExistence type="predicted"/>
<name>A0A319DG74_9EURO</name>
<dbReference type="AlphaFoldDB" id="A0A319DG74"/>
<keyword evidence="2" id="KW-1185">Reference proteome</keyword>
<dbReference type="Proteomes" id="UP000247810">
    <property type="component" value="Unassembled WGS sequence"/>
</dbReference>
<protein>
    <submittedName>
        <fullName evidence="1">Uncharacterized protein</fullName>
    </submittedName>
</protein>
<sequence length="62" mass="7073">MTPGKPSFGAELSYPRLLIDHFLSISLPPDHSHSVSMHTIQIPMVQTHPISHRHNHMQHTPF</sequence>